<evidence type="ECO:0000313" key="3">
    <source>
        <dbReference type="Proteomes" id="UP000035425"/>
    </source>
</evidence>
<dbReference type="InterPro" id="IPR012338">
    <property type="entry name" value="Beta-lactam/transpept-like"/>
</dbReference>
<comment type="caution">
    <text evidence="2">The sequence shown here is derived from an EMBL/GenBank/DDBJ whole genome shotgun (WGS) entry which is preliminary data.</text>
</comment>
<dbReference type="RefSeq" id="WP_047221699.1">
    <property type="nucleotide sequence ID" value="NZ_JWIO01000003.1"/>
</dbReference>
<accession>A0ABR5F7U4</accession>
<gene>
    <name evidence="2" type="ORF">FrCorBMG51_03315</name>
</gene>
<dbReference type="PANTHER" id="PTHR43283">
    <property type="entry name" value="BETA-LACTAMASE-RELATED"/>
    <property type="match status" value="1"/>
</dbReference>
<dbReference type="InterPro" id="IPR001466">
    <property type="entry name" value="Beta-lactam-related"/>
</dbReference>
<sequence length="305" mass="31082">MDALAQVDAWPVENAAVAVLLSGGSADPGGPAGSSGPDGSSTAAGTGDALGAVTVAGSVGDADRLFRLASVSKLLSAYAVLIAVEEGVFALDDPAGPPGSTVAHLLAHTSGLEFAGSRLLAEPGARRVYSNTGFEILGETLEKASGIAFPDYLAESVFAPLGMGSSELRGSPAHAVWSNLHDIIRFAAELLAPRLLAPATFALATSVAFPGLIGVLPGFGAQKPNDWGLGFEIRGGKQPHWTGSTNSPATFGHFGRSGTFLWVDPVPRAACVALTDREFGTWAAQAWPVLSDDVVAAVRADGIPR</sequence>
<dbReference type="InterPro" id="IPR050789">
    <property type="entry name" value="Diverse_Enzym_Activities"/>
</dbReference>
<dbReference type="Pfam" id="PF00144">
    <property type="entry name" value="Beta-lactamase"/>
    <property type="match status" value="1"/>
</dbReference>
<evidence type="ECO:0000259" key="1">
    <source>
        <dbReference type="Pfam" id="PF00144"/>
    </source>
</evidence>
<name>A0ABR5F7U4_9ACTN</name>
<dbReference type="Gene3D" id="3.40.710.10">
    <property type="entry name" value="DD-peptidase/beta-lactamase superfamily"/>
    <property type="match status" value="1"/>
</dbReference>
<reference evidence="2 3" key="1">
    <citation type="submission" date="2014-12" db="EMBL/GenBank/DDBJ databases">
        <title>Frankia sp. BMG5.1 draft genome.</title>
        <authorList>
            <person name="Gtari M."/>
            <person name="Ghodhbane-Gtari F."/>
            <person name="Nouioui I."/>
            <person name="Ktari A."/>
            <person name="Hezbri K."/>
            <person name="Mimouni W."/>
            <person name="Sbissi I."/>
            <person name="Ayari A."/>
            <person name="Yamanaka T."/>
            <person name="Normand P."/>
            <person name="Tisa L.S."/>
            <person name="Boudabous A."/>
        </authorList>
    </citation>
    <scope>NUCLEOTIDE SEQUENCE [LARGE SCALE GENOMIC DNA]</scope>
    <source>
        <strain evidence="2 3">BMG5.1</strain>
    </source>
</reference>
<dbReference type="PANTHER" id="PTHR43283:SF15">
    <property type="entry name" value="CONSERVED PROTEIN"/>
    <property type="match status" value="1"/>
</dbReference>
<feature type="domain" description="Beta-lactamase-related" evidence="1">
    <location>
        <begin position="61"/>
        <end position="286"/>
    </location>
</feature>
<dbReference type="EMBL" id="JWIO01000003">
    <property type="protein sequence ID" value="KLL12779.1"/>
    <property type="molecule type" value="Genomic_DNA"/>
</dbReference>
<evidence type="ECO:0000313" key="2">
    <source>
        <dbReference type="EMBL" id="KLL12779.1"/>
    </source>
</evidence>
<keyword evidence="3" id="KW-1185">Reference proteome</keyword>
<dbReference type="Proteomes" id="UP000035425">
    <property type="component" value="Unassembled WGS sequence"/>
</dbReference>
<protein>
    <submittedName>
        <fullName evidence="2">Penicillin-binding protein</fullName>
    </submittedName>
</protein>
<proteinExistence type="predicted"/>
<organism evidence="2 3">
    <name type="scientific">Protofrankia coriariae</name>
    <dbReference type="NCBI Taxonomy" id="1562887"/>
    <lineage>
        <taxon>Bacteria</taxon>
        <taxon>Bacillati</taxon>
        <taxon>Actinomycetota</taxon>
        <taxon>Actinomycetes</taxon>
        <taxon>Frankiales</taxon>
        <taxon>Frankiaceae</taxon>
        <taxon>Protofrankia</taxon>
    </lineage>
</organism>
<dbReference type="SUPFAM" id="SSF56601">
    <property type="entry name" value="beta-lactamase/transpeptidase-like"/>
    <property type="match status" value="1"/>
</dbReference>